<protein>
    <submittedName>
        <fullName evidence="2">Uncharacterized protein</fullName>
    </submittedName>
</protein>
<dbReference type="EMBL" id="KV426044">
    <property type="protein sequence ID" value="KZV90656.1"/>
    <property type="molecule type" value="Genomic_DNA"/>
</dbReference>
<feature type="compositionally biased region" description="Low complexity" evidence="1">
    <location>
        <begin position="70"/>
        <end position="88"/>
    </location>
</feature>
<keyword evidence="4" id="KW-1185">Reference proteome</keyword>
<evidence type="ECO:0000313" key="3">
    <source>
        <dbReference type="EMBL" id="KZV94481.1"/>
    </source>
</evidence>
<feature type="compositionally biased region" description="Low complexity" evidence="1">
    <location>
        <begin position="9"/>
        <end position="18"/>
    </location>
</feature>
<evidence type="ECO:0000313" key="4">
    <source>
        <dbReference type="Proteomes" id="UP000077266"/>
    </source>
</evidence>
<name>A0A165GKJ1_EXIGL</name>
<dbReference type="EMBL" id="KV425972">
    <property type="protein sequence ID" value="KZV94481.1"/>
    <property type="molecule type" value="Genomic_DNA"/>
</dbReference>
<dbReference type="AlphaFoldDB" id="A0A165GKJ1"/>
<evidence type="ECO:0000313" key="2">
    <source>
        <dbReference type="EMBL" id="KZV90656.1"/>
    </source>
</evidence>
<sequence length="120" mass="12257">MNSPPNPGSPSSSATSLSDGESDQNFAQPLSGASAATGAPTSSASTTKRRLGPSTPTKSRKLDRERQQRGAGSSLALGGEGSGASAAARAKEELLDQNVLEQFKKDYGDPFDDTVLQSSA</sequence>
<feature type="region of interest" description="Disordered" evidence="1">
    <location>
        <begin position="1"/>
        <end position="90"/>
    </location>
</feature>
<evidence type="ECO:0000256" key="1">
    <source>
        <dbReference type="SAM" id="MobiDB-lite"/>
    </source>
</evidence>
<gene>
    <name evidence="3" type="ORF">EXIGLDRAFT_834999</name>
    <name evidence="2" type="ORF">EXIGLDRAFT_837657</name>
</gene>
<accession>A0A165GKJ1</accession>
<organism evidence="2 4">
    <name type="scientific">Exidia glandulosa HHB12029</name>
    <dbReference type="NCBI Taxonomy" id="1314781"/>
    <lineage>
        <taxon>Eukaryota</taxon>
        <taxon>Fungi</taxon>
        <taxon>Dikarya</taxon>
        <taxon>Basidiomycota</taxon>
        <taxon>Agaricomycotina</taxon>
        <taxon>Agaricomycetes</taxon>
        <taxon>Auriculariales</taxon>
        <taxon>Exidiaceae</taxon>
        <taxon>Exidia</taxon>
    </lineage>
</organism>
<reference evidence="2 4" key="1">
    <citation type="journal article" date="2016" name="Mol. Biol. Evol.">
        <title>Comparative Genomics of Early-Diverging Mushroom-Forming Fungi Provides Insights into the Origins of Lignocellulose Decay Capabilities.</title>
        <authorList>
            <person name="Nagy L.G."/>
            <person name="Riley R."/>
            <person name="Tritt A."/>
            <person name="Adam C."/>
            <person name="Daum C."/>
            <person name="Floudas D."/>
            <person name="Sun H."/>
            <person name="Yadav J.S."/>
            <person name="Pangilinan J."/>
            <person name="Larsson K.H."/>
            <person name="Matsuura K."/>
            <person name="Barry K."/>
            <person name="Labutti K."/>
            <person name="Kuo R."/>
            <person name="Ohm R.A."/>
            <person name="Bhattacharya S.S."/>
            <person name="Shirouzu T."/>
            <person name="Yoshinaga Y."/>
            <person name="Martin F.M."/>
            <person name="Grigoriev I.V."/>
            <person name="Hibbett D.S."/>
        </authorList>
    </citation>
    <scope>NUCLEOTIDE SEQUENCE [LARGE SCALE GENOMIC DNA]</scope>
    <source>
        <strain evidence="2 4">HHB12029</strain>
    </source>
</reference>
<feature type="compositionally biased region" description="Low complexity" evidence="1">
    <location>
        <begin position="31"/>
        <end position="46"/>
    </location>
</feature>
<proteinExistence type="predicted"/>
<dbReference type="Proteomes" id="UP000077266">
    <property type="component" value="Unassembled WGS sequence"/>
</dbReference>